<feature type="transmembrane region" description="Helical" evidence="6">
    <location>
        <begin position="58"/>
        <end position="79"/>
    </location>
</feature>
<dbReference type="InterPro" id="IPR007341">
    <property type="entry name" value="Transgly_assoc"/>
</dbReference>
<accession>A0A6J6EDP9</accession>
<keyword evidence="3 6" id="KW-0812">Transmembrane</keyword>
<dbReference type="GO" id="GO:0005886">
    <property type="term" value="C:plasma membrane"/>
    <property type="evidence" value="ECO:0007669"/>
    <property type="project" value="UniProtKB-SubCell"/>
</dbReference>
<evidence type="ECO:0000256" key="5">
    <source>
        <dbReference type="ARBA" id="ARBA00023136"/>
    </source>
</evidence>
<evidence type="ECO:0000256" key="6">
    <source>
        <dbReference type="SAM" id="Phobius"/>
    </source>
</evidence>
<feature type="transmembrane region" description="Helical" evidence="6">
    <location>
        <begin position="28"/>
        <end position="46"/>
    </location>
</feature>
<gene>
    <name evidence="7" type="ORF">UFOPK1493_02604</name>
</gene>
<dbReference type="PANTHER" id="PTHR33884:SF3">
    <property type="entry name" value="UPF0410 PROTEIN YMGE"/>
    <property type="match status" value="1"/>
</dbReference>
<keyword evidence="5 6" id="KW-0472">Membrane</keyword>
<comment type="subcellular location">
    <subcellularLocation>
        <location evidence="1">Cell membrane</location>
        <topology evidence="1">Multi-pass membrane protein</topology>
    </subcellularLocation>
</comment>
<keyword evidence="2" id="KW-1003">Cell membrane</keyword>
<evidence type="ECO:0000256" key="3">
    <source>
        <dbReference type="ARBA" id="ARBA00022692"/>
    </source>
</evidence>
<sequence>MDLLAWVIVGLIAGGVARWIVKDERNGCLYTISVGVIGALIGGGLMRGAGIDNDDAELFASIGTAIVGAVLLLLVLQALDGRMQRRRRPWDR</sequence>
<organism evidence="7">
    <name type="scientific">freshwater metagenome</name>
    <dbReference type="NCBI Taxonomy" id="449393"/>
    <lineage>
        <taxon>unclassified sequences</taxon>
        <taxon>metagenomes</taxon>
        <taxon>ecological metagenomes</taxon>
    </lineage>
</organism>
<reference evidence="7" key="1">
    <citation type="submission" date="2020-05" db="EMBL/GenBank/DDBJ databases">
        <authorList>
            <person name="Chiriac C."/>
            <person name="Salcher M."/>
            <person name="Ghai R."/>
            <person name="Kavagutti S V."/>
        </authorList>
    </citation>
    <scope>NUCLEOTIDE SEQUENCE</scope>
</reference>
<protein>
    <submittedName>
        <fullName evidence="7">Unannotated protein</fullName>
    </submittedName>
</protein>
<keyword evidence="4 6" id="KW-1133">Transmembrane helix</keyword>
<evidence type="ECO:0000256" key="1">
    <source>
        <dbReference type="ARBA" id="ARBA00004651"/>
    </source>
</evidence>
<dbReference type="AlphaFoldDB" id="A0A6J6EDP9"/>
<evidence type="ECO:0000256" key="2">
    <source>
        <dbReference type="ARBA" id="ARBA00022475"/>
    </source>
</evidence>
<dbReference type="PANTHER" id="PTHR33884">
    <property type="entry name" value="UPF0410 PROTEIN YMGE"/>
    <property type="match status" value="1"/>
</dbReference>
<evidence type="ECO:0000313" key="7">
    <source>
        <dbReference type="EMBL" id="CAB4574307.1"/>
    </source>
</evidence>
<evidence type="ECO:0000256" key="4">
    <source>
        <dbReference type="ARBA" id="ARBA00022989"/>
    </source>
</evidence>
<feature type="transmembrane region" description="Helical" evidence="6">
    <location>
        <begin position="6"/>
        <end position="21"/>
    </location>
</feature>
<dbReference type="EMBL" id="CAEZSR010000112">
    <property type="protein sequence ID" value="CAB4574307.1"/>
    <property type="molecule type" value="Genomic_DNA"/>
</dbReference>
<name>A0A6J6EDP9_9ZZZZ</name>
<dbReference type="Pfam" id="PF04226">
    <property type="entry name" value="Transgly_assoc"/>
    <property type="match status" value="1"/>
</dbReference>
<proteinExistence type="predicted"/>